<dbReference type="PANTHER" id="PTHR43767:SF1">
    <property type="entry name" value="NONRIBOSOMAL PEPTIDE SYNTHASE PES1 (EUROFUNG)-RELATED"/>
    <property type="match status" value="1"/>
</dbReference>
<name>A0ABU8VVY7_9BURK</name>
<dbReference type="RefSeq" id="WP_340362325.1">
    <property type="nucleotide sequence ID" value="NZ_JBBKZV010000002.1"/>
</dbReference>
<comment type="caution">
    <text evidence="3">The sequence shown here is derived from an EMBL/GenBank/DDBJ whole genome shotgun (WGS) entry which is preliminary data.</text>
</comment>
<feature type="domain" description="AMP-dependent synthetase/ligase" evidence="1">
    <location>
        <begin position="18"/>
        <end position="369"/>
    </location>
</feature>
<feature type="domain" description="AMP-binding enzyme C-terminal" evidence="2">
    <location>
        <begin position="420"/>
        <end position="494"/>
    </location>
</feature>
<evidence type="ECO:0000259" key="2">
    <source>
        <dbReference type="Pfam" id="PF13193"/>
    </source>
</evidence>
<dbReference type="Pfam" id="PF00501">
    <property type="entry name" value="AMP-binding"/>
    <property type="match status" value="1"/>
</dbReference>
<dbReference type="PANTHER" id="PTHR43767">
    <property type="entry name" value="LONG-CHAIN-FATTY-ACID--COA LIGASE"/>
    <property type="match status" value="1"/>
</dbReference>
<dbReference type="PROSITE" id="PS00455">
    <property type="entry name" value="AMP_BINDING"/>
    <property type="match status" value="1"/>
</dbReference>
<protein>
    <submittedName>
        <fullName evidence="3">AMP-binding protein</fullName>
    </submittedName>
</protein>
<dbReference type="InterPro" id="IPR000873">
    <property type="entry name" value="AMP-dep_synth/lig_dom"/>
</dbReference>
<proteinExistence type="predicted"/>
<dbReference type="Pfam" id="PF13193">
    <property type="entry name" value="AMP-binding_C"/>
    <property type="match status" value="1"/>
</dbReference>
<dbReference type="Gene3D" id="3.30.300.30">
    <property type="match status" value="1"/>
</dbReference>
<organism evidence="3 4">
    <name type="scientific">Variovorax humicola</name>
    <dbReference type="NCBI Taxonomy" id="1769758"/>
    <lineage>
        <taxon>Bacteria</taxon>
        <taxon>Pseudomonadati</taxon>
        <taxon>Pseudomonadota</taxon>
        <taxon>Betaproteobacteria</taxon>
        <taxon>Burkholderiales</taxon>
        <taxon>Comamonadaceae</taxon>
        <taxon>Variovorax</taxon>
    </lineage>
</organism>
<evidence type="ECO:0000259" key="1">
    <source>
        <dbReference type="Pfam" id="PF00501"/>
    </source>
</evidence>
<dbReference type="InterPro" id="IPR020845">
    <property type="entry name" value="AMP-binding_CS"/>
</dbReference>
<dbReference type="SUPFAM" id="SSF56801">
    <property type="entry name" value="Acetyl-CoA synthetase-like"/>
    <property type="match status" value="1"/>
</dbReference>
<evidence type="ECO:0000313" key="3">
    <source>
        <dbReference type="EMBL" id="MEJ8821272.1"/>
    </source>
</evidence>
<dbReference type="InterPro" id="IPR050237">
    <property type="entry name" value="ATP-dep_AMP-bd_enzyme"/>
</dbReference>
<dbReference type="InterPro" id="IPR042099">
    <property type="entry name" value="ANL_N_sf"/>
</dbReference>
<evidence type="ECO:0000313" key="4">
    <source>
        <dbReference type="Proteomes" id="UP001363010"/>
    </source>
</evidence>
<dbReference type="Gene3D" id="3.40.50.12780">
    <property type="entry name" value="N-terminal domain of ligase-like"/>
    <property type="match status" value="1"/>
</dbReference>
<accession>A0ABU8VVY7</accession>
<dbReference type="InterPro" id="IPR045851">
    <property type="entry name" value="AMP-bd_C_sf"/>
</dbReference>
<keyword evidence="4" id="KW-1185">Reference proteome</keyword>
<reference evidence="3 4" key="1">
    <citation type="submission" date="2024-03" db="EMBL/GenBank/DDBJ databases">
        <title>Novel species of the genus Variovorax.</title>
        <authorList>
            <person name="Liu Q."/>
            <person name="Xin Y.-H."/>
        </authorList>
    </citation>
    <scope>NUCLEOTIDE SEQUENCE [LARGE SCALE GENOMIC DNA]</scope>
    <source>
        <strain evidence="3 4">KACC 18501</strain>
    </source>
</reference>
<dbReference type="InterPro" id="IPR025110">
    <property type="entry name" value="AMP-bd_C"/>
</dbReference>
<dbReference type="Proteomes" id="UP001363010">
    <property type="component" value="Unassembled WGS sequence"/>
</dbReference>
<gene>
    <name evidence="3" type="ORF">WKW80_04360</name>
</gene>
<dbReference type="EMBL" id="JBBKZV010000002">
    <property type="protein sequence ID" value="MEJ8821272.1"/>
    <property type="molecule type" value="Genomic_DNA"/>
</dbReference>
<sequence>MKIDPPGSAFRLHDLIRRQLPRLAGHPALVDQGRNWTYAELHQAIVELAAFLRTAGLRPGDRLMIVGENSAAQIAAIFAASELEAWAVVVNARLTAAEVANIENHCEPRLVLCTAEVSDDAMRHAQARDAAAHAVGGLVFHCTPANADATVEPSFAGSARQVAVLIYTTGTTGQPKGVMLTHRNLGFSAAVSAASRRTAERDHVYAALPMSHVFGLTSVVLAGLSAGATLHVVPRFDVQHLRRALAEGLTFFQGVPAMYVRLLSMADGGQAVTAPRLRFIHCGGAPLDAALKNRVEALLGLPINNGYGMTEASPSICMVPYNRKCDDLTVGYPIPNMETRIVDEEGNTVAPGTVGELLIRGPNVMKGYYKAPELTAQVLSDDGWLRTQDLVRQGGDGACYVMGRLKDLIIRSGFNVYPSEVEAALNAHPAVAQSCVVGKPVAGDEQVIAFVEPHAGASVDAPALQAFLHDRLAPYKRPQRIVLVPQLPAAQSGKILKKAVQDMAGLL</sequence>